<organism evidence="1">
    <name type="scientific">Arundo donax</name>
    <name type="common">Giant reed</name>
    <name type="synonym">Donax arundinaceus</name>
    <dbReference type="NCBI Taxonomy" id="35708"/>
    <lineage>
        <taxon>Eukaryota</taxon>
        <taxon>Viridiplantae</taxon>
        <taxon>Streptophyta</taxon>
        <taxon>Embryophyta</taxon>
        <taxon>Tracheophyta</taxon>
        <taxon>Spermatophyta</taxon>
        <taxon>Magnoliopsida</taxon>
        <taxon>Liliopsida</taxon>
        <taxon>Poales</taxon>
        <taxon>Poaceae</taxon>
        <taxon>PACMAD clade</taxon>
        <taxon>Arundinoideae</taxon>
        <taxon>Arundineae</taxon>
        <taxon>Arundo</taxon>
    </lineage>
</organism>
<accession>A0A0A9EMG3</accession>
<evidence type="ECO:0000313" key="1">
    <source>
        <dbReference type="EMBL" id="JAD97227.1"/>
    </source>
</evidence>
<name>A0A0A9EMG3_ARUDO</name>
<sequence>MMPLRLKQAPCCRSADTCQLSSADSIKQSRLSRSQVATHFHLFRFLALINLDSSLYF</sequence>
<dbReference type="AlphaFoldDB" id="A0A0A9EMG3"/>
<dbReference type="EMBL" id="GBRH01200668">
    <property type="protein sequence ID" value="JAD97227.1"/>
    <property type="molecule type" value="Transcribed_RNA"/>
</dbReference>
<reference evidence="1" key="2">
    <citation type="journal article" date="2015" name="Data Brief">
        <title>Shoot transcriptome of the giant reed, Arundo donax.</title>
        <authorList>
            <person name="Barrero R.A."/>
            <person name="Guerrero F.D."/>
            <person name="Moolhuijzen P."/>
            <person name="Goolsby J.A."/>
            <person name="Tidwell J."/>
            <person name="Bellgard S.E."/>
            <person name="Bellgard M.I."/>
        </authorList>
    </citation>
    <scope>NUCLEOTIDE SEQUENCE</scope>
    <source>
        <tissue evidence="1">Shoot tissue taken approximately 20 cm above the soil surface</tissue>
    </source>
</reference>
<protein>
    <submittedName>
        <fullName evidence="1">Uncharacterized protein</fullName>
    </submittedName>
</protein>
<reference evidence="1" key="1">
    <citation type="submission" date="2014-09" db="EMBL/GenBank/DDBJ databases">
        <authorList>
            <person name="Magalhaes I.L.F."/>
            <person name="Oliveira U."/>
            <person name="Santos F.R."/>
            <person name="Vidigal T.H.D.A."/>
            <person name="Brescovit A.D."/>
            <person name="Santos A.J."/>
        </authorList>
    </citation>
    <scope>NUCLEOTIDE SEQUENCE</scope>
    <source>
        <tissue evidence="1">Shoot tissue taken approximately 20 cm above the soil surface</tissue>
    </source>
</reference>
<proteinExistence type="predicted"/>